<protein>
    <submittedName>
        <fullName evidence="1">Uncharacterized protein</fullName>
    </submittedName>
</protein>
<organism evidence="1">
    <name type="scientific">Octopus bimaculoides</name>
    <name type="common">California two-spotted octopus</name>
    <dbReference type="NCBI Taxonomy" id="37653"/>
    <lineage>
        <taxon>Eukaryota</taxon>
        <taxon>Metazoa</taxon>
        <taxon>Spiralia</taxon>
        <taxon>Lophotrochozoa</taxon>
        <taxon>Mollusca</taxon>
        <taxon>Cephalopoda</taxon>
        <taxon>Coleoidea</taxon>
        <taxon>Octopodiformes</taxon>
        <taxon>Octopoda</taxon>
        <taxon>Incirrata</taxon>
        <taxon>Octopodidae</taxon>
        <taxon>Octopus</taxon>
    </lineage>
</organism>
<dbReference type="AlphaFoldDB" id="A0A0L8GTM8"/>
<accession>A0A0L8GTM8</accession>
<sequence>MSKFVILKKRKRKKRKPSTLASMGIMSVRWKKTKKKKSNGDFIMFLLILKNIFQMKNVHKNFYYY</sequence>
<gene>
    <name evidence="1" type="ORF">OCBIM_22028367mg</name>
</gene>
<dbReference type="EMBL" id="KQ420477">
    <property type="protein sequence ID" value="KOF80159.1"/>
    <property type="molecule type" value="Genomic_DNA"/>
</dbReference>
<name>A0A0L8GTM8_OCTBM</name>
<reference evidence="1" key="1">
    <citation type="submission" date="2015-07" db="EMBL/GenBank/DDBJ databases">
        <title>MeaNS - Measles Nucleotide Surveillance Program.</title>
        <authorList>
            <person name="Tran T."/>
            <person name="Druce J."/>
        </authorList>
    </citation>
    <scope>NUCLEOTIDE SEQUENCE</scope>
    <source>
        <strain evidence="1">UCB-OBI-ISO-001</strain>
        <tissue evidence="1">Gonad</tissue>
    </source>
</reference>
<proteinExistence type="predicted"/>
<evidence type="ECO:0000313" key="1">
    <source>
        <dbReference type="EMBL" id="KOF80159.1"/>
    </source>
</evidence>